<evidence type="ECO:0000256" key="1">
    <source>
        <dbReference type="ARBA" id="ARBA00023015"/>
    </source>
</evidence>
<name>D7A861_ANCN5</name>
<evidence type="ECO:0000256" key="2">
    <source>
        <dbReference type="ARBA" id="ARBA00023125"/>
    </source>
</evidence>
<dbReference type="PANTHER" id="PTHR43537">
    <property type="entry name" value="TRANSCRIPTIONAL REGULATOR, GNTR FAMILY"/>
    <property type="match status" value="1"/>
</dbReference>
<dbReference type="Pfam" id="PF07729">
    <property type="entry name" value="FCD"/>
    <property type="match status" value="1"/>
</dbReference>
<keyword evidence="3" id="KW-0804">Transcription</keyword>
<reference evidence="5 6" key="1">
    <citation type="journal article" date="2012" name="Stand. Genomic Sci.">
        <title>Complete genome sequence of the facultatively chemolithoautotrophic and methylotrophic alpha Proteobacterium Starkeya novella type strain (ATCC 8093(T)).</title>
        <authorList>
            <person name="Kappler U."/>
            <person name="Davenport K."/>
            <person name="Beatson S."/>
            <person name="Lucas S."/>
            <person name="Lapidus A."/>
            <person name="Copeland A."/>
            <person name="Berry K.W."/>
            <person name="Glavina Del Rio T."/>
            <person name="Hammon N."/>
            <person name="Dalin E."/>
            <person name="Tice H."/>
            <person name="Pitluck S."/>
            <person name="Richardson P."/>
            <person name="Bruce D."/>
            <person name="Goodwin L.A."/>
            <person name="Han C."/>
            <person name="Tapia R."/>
            <person name="Detter J.C."/>
            <person name="Chang Y.J."/>
            <person name="Jeffries C.D."/>
            <person name="Land M."/>
            <person name="Hauser L."/>
            <person name="Kyrpides N.C."/>
            <person name="Goker M."/>
            <person name="Ivanova N."/>
            <person name="Klenk H.P."/>
            <person name="Woyke T."/>
        </authorList>
    </citation>
    <scope>NUCLEOTIDE SEQUENCE [LARGE SCALE GENOMIC DNA]</scope>
    <source>
        <strain evidence="6">ATCC 8093 / DSM 506 / JCM 20403 / CCM 1077 / IAM 12100 / NBRC 12443 / NCIMB 10456</strain>
    </source>
</reference>
<dbReference type="SUPFAM" id="SSF46785">
    <property type="entry name" value="Winged helix' DNA-binding domain"/>
    <property type="match status" value="1"/>
</dbReference>
<dbReference type="eggNOG" id="COG1802">
    <property type="taxonomic scope" value="Bacteria"/>
</dbReference>
<dbReference type="GO" id="GO:0003677">
    <property type="term" value="F:DNA binding"/>
    <property type="evidence" value="ECO:0007669"/>
    <property type="project" value="UniProtKB-KW"/>
</dbReference>
<protein>
    <submittedName>
        <fullName evidence="5">Transcriptional regulator, GntR family</fullName>
    </submittedName>
</protein>
<dbReference type="OrthoDB" id="9789310at2"/>
<dbReference type="SUPFAM" id="SSF48008">
    <property type="entry name" value="GntR ligand-binding domain-like"/>
    <property type="match status" value="1"/>
</dbReference>
<dbReference type="PROSITE" id="PS50949">
    <property type="entry name" value="HTH_GNTR"/>
    <property type="match status" value="1"/>
</dbReference>
<dbReference type="Pfam" id="PF00392">
    <property type="entry name" value="GntR"/>
    <property type="match status" value="1"/>
</dbReference>
<dbReference type="InterPro" id="IPR008920">
    <property type="entry name" value="TF_FadR/GntR_C"/>
</dbReference>
<keyword evidence="2" id="KW-0238">DNA-binding</keyword>
<dbReference type="KEGG" id="sno:Snov_3244"/>
<dbReference type="InterPro" id="IPR036388">
    <property type="entry name" value="WH-like_DNA-bd_sf"/>
</dbReference>
<keyword evidence="1" id="KW-0805">Transcription regulation</keyword>
<dbReference type="GO" id="GO:0003700">
    <property type="term" value="F:DNA-binding transcription factor activity"/>
    <property type="evidence" value="ECO:0007669"/>
    <property type="project" value="InterPro"/>
</dbReference>
<dbReference type="STRING" id="639283.Snov_3244"/>
<keyword evidence="6" id="KW-1185">Reference proteome</keyword>
<dbReference type="SMART" id="SM00895">
    <property type="entry name" value="FCD"/>
    <property type="match status" value="1"/>
</dbReference>
<evidence type="ECO:0000313" key="6">
    <source>
        <dbReference type="Proteomes" id="UP000006633"/>
    </source>
</evidence>
<dbReference type="Gene3D" id="1.10.10.10">
    <property type="entry name" value="Winged helix-like DNA-binding domain superfamily/Winged helix DNA-binding domain"/>
    <property type="match status" value="1"/>
</dbReference>
<dbReference type="InterPro" id="IPR011711">
    <property type="entry name" value="GntR_C"/>
</dbReference>
<dbReference type="AlphaFoldDB" id="D7A861"/>
<dbReference type="InterPro" id="IPR000524">
    <property type="entry name" value="Tscrpt_reg_HTH_GntR"/>
</dbReference>
<dbReference type="InterPro" id="IPR036390">
    <property type="entry name" value="WH_DNA-bd_sf"/>
</dbReference>
<sequence>MDTPTRLRPTRDPSRHAAPQVFDYLRERIIALELPPGTLISRTELQELFGFSSTPVRDALLKLQEESLVEIFPQHATVVSPIDLKLARQAHFLRRSIEQEAVRTIALMDERAEVVRRLETVIDVQAALLARGDLPGFENADREFHRIFFETVGVPELWKMSRRYSGHIDRIRRLHLPMPGKAPQVIADHRAIVAGIAAGDVPAAQGALREHLSKSLAFTPDLRARWPDYFRD</sequence>
<dbReference type="HOGENOM" id="CLU_017584_5_2_5"/>
<dbReference type="RefSeq" id="WP_013168020.1">
    <property type="nucleotide sequence ID" value="NC_014217.1"/>
</dbReference>
<gene>
    <name evidence="5" type="ordered locus">Snov_3244</name>
</gene>
<organism evidence="5 6">
    <name type="scientific">Ancylobacter novellus (strain ATCC 8093 / DSM 506 / JCM 20403 / CCM 1077 / IAM 12100 / NBRC 12443 / NCIMB 10456)</name>
    <name type="common">Starkeya novella</name>
    <dbReference type="NCBI Taxonomy" id="639283"/>
    <lineage>
        <taxon>Bacteria</taxon>
        <taxon>Pseudomonadati</taxon>
        <taxon>Pseudomonadota</taxon>
        <taxon>Alphaproteobacteria</taxon>
        <taxon>Hyphomicrobiales</taxon>
        <taxon>Xanthobacteraceae</taxon>
        <taxon>Ancylobacter</taxon>
    </lineage>
</organism>
<dbReference type="PANTHER" id="PTHR43537:SF45">
    <property type="entry name" value="GNTR FAMILY REGULATORY PROTEIN"/>
    <property type="match status" value="1"/>
</dbReference>
<dbReference type="SMART" id="SM00345">
    <property type="entry name" value="HTH_GNTR"/>
    <property type="match status" value="1"/>
</dbReference>
<proteinExistence type="predicted"/>
<accession>D7A861</accession>
<dbReference type="Proteomes" id="UP000006633">
    <property type="component" value="Chromosome"/>
</dbReference>
<dbReference type="EMBL" id="CP002026">
    <property type="protein sequence ID" value="ADH90519.1"/>
    <property type="molecule type" value="Genomic_DNA"/>
</dbReference>
<feature type="domain" description="HTH gntR-type" evidence="4">
    <location>
        <begin position="15"/>
        <end position="82"/>
    </location>
</feature>
<evidence type="ECO:0000313" key="5">
    <source>
        <dbReference type="EMBL" id="ADH90519.1"/>
    </source>
</evidence>
<evidence type="ECO:0000256" key="3">
    <source>
        <dbReference type="ARBA" id="ARBA00023163"/>
    </source>
</evidence>
<dbReference type="Gene3D" id="1.20.120.530">
    <property type="entry name" value="GntR ligand-binding domain-like"/>
    <property type="match status" value="1"/>
</dbReference>
<evidence type="ECO:0000259" key="4">
    <source>
        <dbReference type="PROSITE" id="PS50949"/>
    </source>
</evidence>